<keyword evidence="8" id="KW-0812">Transmembrane</keyword>
<comment type="similarity">
    <text evidence="4">In the C-terminal section; belongs to the pectinesterase family.</text>
</comment>
<keyword evidence="11" id="KW-1185">Reference proteome</keyword>
<keyword evidence="5" id="KW-0134">Cell wall</keyword>
<comment type="pathway">
    <text evidence="2">Glycan metabolism; pectin degradation; 2-dehydro-3-deoxy-D-gluconate from pectin: step 1/5.</text>
</comment>
<dbReference type="CDD" id="cd15798">
    <property type="entry name" value="PMEI-like_3"/>
    <property type="match status" value="1"/>
</dbReference>
<dbReference type="EMBL" id="JAYMYQ010000009">
    <property type="protein sequence ID" value="KAK7314025.1"/>
    <property type="molecule type" value="Genomic_DNA"/>
</dbReference>
<evidence type="ECO:0000256" key="6">
    <source>
        <dbReference type="ARBA" id="ARBA00022801"/>
    </source>
</evidence>
<dbReference type="SUPFAM" id="SSF101148">
    <property type="entry name" value="Plant invertase/pectin methylesterase inhibitor"/>
    <property type="match status" value="1"/>
</dbReference>
<gene>
    <name evidence="10" type="ORF">VNO77_39233</name>
</gene>
<dbReference type="GO" id="GO:0030599">
    <property type="term" value="F:pectinesterase activity"/>
    <property type="evidence" value="ECO:0007669"/>
    <property type="project" value="InterPro"/>
</dbReference>
<evidence type="ECO:0000256" key="4">
    <source>
        <dbReference type="ARBA" id="ARBA00007786"/>
    </source>
</evidence>
<dbReference type="Gene3D" id="2.160.20.10">
    <property type="entry name" value="Single-stranded right-handed beta-helix, Pectin lyase-like"/>
    <property type="match status" value="2"/>
</dbReference>
<evidence type="ECO:0000256" key="3">
    <source>
        <dbReference type="ARBA" id="ARBA00006027"/>
    </source>
</evidence>
<proteinExistence type="inferred from homology"/>
<evidence type="ECO:0000256" key="5">
    <source>
        <dbReference type="ARBA" id="ARBA00022512"/>
    </source>
</evidence>
<evidence type="ECO:0000256" key="8">
    <source>
        <dbReference type="SAM" id="Phobius"/>
    </source>
</evidence>
<feature type="domain" description="Pectinesterase inhibitor" evidence="9">
    <location>
        <begin position="68"/>
        <end position="222"/>
    </location>
</feature>
<comment type="caution">
    <text evidence="10">The sequence shown here is derived from an EMBL/GenBank/DDBJ whole genome shotgun (WGS) entry which is preliminary data.</text>
</comment>
<dbReference type="NCBIfam" id="TIGR01614">
    <property type="entry name" value="PME_inhib"/>
    <property type="match status" value="1"/>
</dbReference>
<comment type="similarity">
    <text evidence="3">In the N-terminal section; belongs to the PMEI family.</text>
</comment>
<organism evidence="10 11">
    <name type="scientific">Canavalia gladiata</name>
    <name type="common">Sword bean</name>
    <name type="synonym">Dolichos gladiatus</name>
    <dbReference type="NCBI Taxonomy" id="3824"/>
    <lineage>
        <taxon>Eukaryota</taxon>
        <taxon>Viridiplantae</taxon>
        <taxon>Streptophyta</taxon>
        <taxon>Embryophyta</taxon>
        <taxon>Tracheophyta</taxon>
        <taxon>Spermatophyta</taxon>
        <taxon>Magnoliopsida</taxon>
        <taxon>eudicotyledons</taxon>
        <taxon>Gunneridae</taxon>
        <taxon>Pentapetalae</taxon>
        <taxon>rosids</taxon>
        <taxon>fabids</taxon>
        <taxon>Fabales</taxon>
        <taxon>Fabaceae</taxon>
        <taxon>Papilionoideae</taxon>
        <taxon>50 kb inversion clade</taxon>
        <taxon>NPAAA clade</taxon>
        <taxon>indigoferoid/millettioid clade</taxon>
        <taxon>Phaseoleae</taxon>
        <taxon>Canavalia</taxon>
    </lineage>
</organism>
<keyword evidence="8" id="KW-1133">Transmembrane helix</keyword>
<dbReference type="Pfam" id="PF04043">
    <property type="entry name" value="PMEI"/>
    <property type="match status" value="1"/>
</dbReference>
<protein>
    <recommendedName>
        <fullName evidence="9">Pectinesterase inhibitor domain-containing protein</fullName>
    </recommendedName>
</protein>
<dbReference type="GO" id="GO:0042545">
    <property type="term" value="P:cell wall modification"/>
    <property type="evidence" value="ECO:0007669"/>
    <property type="project" value="InterPro"/>
</dbReference>
<dbReference type="FunFam" id="1.20.140.40:FF:000001">
    <property type="entry name" value="Pectinesterase"/>
    <property type="match status" value="1"/>
</dbReference>
<dbReference type="InterPro" id="IPR006501">
    <property type="entry name" value="Pectinesterase_inhib_dom"/>
</dbReference>
<dbReference type="PANTHER" id="PTHR31707">
    <property type="entry name" value="PECTINESTERASE"/>
    <property type="match status" value="1"/>
</dbReference>
<dbReference type="GO" id="GO:0004857">
    <property type="term" value="F:enzyme inhibitor activity"/>
    <property type="evidence" value="ECO:0007669"/>
    <property type="project" value="InterPro"/>
</dbReference>
<dbReference type="SUPFAM" id="SSF51126">
    <property type="entry name" value="Pectin lyase-like"/>
    <property type="match status" value="1"/>
</dbReference>
<accession>A0AAN9KAQ5</accession>
<evidence type="ECO:0000313" key="11">
    <source>
        <dbReference type="Proteomes" id="UP001367508"/>
    </source>
</evidence>
<comment type="subcellular location">
    <subcellularLocation>
        <location evidence="1">Secreted</location>
        <location evidence="1">Cell wall</location>
    </subcellularLocation>
</comment>
<name>A0AAN9KAQ5_CANGL</name>
<dbReference type="InterPro" id="IPR012334">
    <property type="entry name" value="Pectin_lyas_fold"/>
</dbReference>
<dbReference type="Gene3D" id="1.20.140.40">
    <property type="entry name" value="Invertase/pectin methylesterase inhibitor family protein"/>
    <property type="match status" value="1"/>
</dbReference>
<dbReference type="Pfam" id="PF01095">
    <property type="entry name" value="Pectinesterase"/>
    <property type="match status" value="2"/>
</dbReference>
<evidence type="ECO:0000256" key="1">
    <source>
        <dbReference type="ARBA" id="ARBA00004191"/>
    </source>
</evidence>
<evidence type="ECO:0000259" key="9">
    <source>
        <dbReference type="SMART" id="SM00856"/>
    </source>
</evidence>
<keyword evidence="7" id="KW-0063">Aspartyl esterase</keyword>
<dbReference type="InterPro" id="IPR000070">
    <property type="entry name" value="Pectinesterase_cat"/>
</dbReference>
<dbReference type="SMART" id="SM00856">
    <property type="entry name" value="PMEI"/>
    <property type="match status" value="1"/>
</dbReference>
<sequence length="601" mass="66224">MSLLNSYGKVDEADQAMLEVRRKTRKRITIIIVSTIVLIGVVCAAVFGSVARNARDNNNNSNDGNDEFVSNSIKAICDVTLYKDACYRSLGSVVHSGHEVEPQELFLLSIEVALGEVERVVQYFSKQGVFDGLNVDNRTKEGFKNCKDLLGLAMDHLNSSLASVGNSSFVDALEDLKTWLSAAGTYQQTCIDGFEGAEEALKTNVANNLKNSTEFTSNSLAIITWLNKAATTVNLRRLMTTLPYHNKQPKWLHSNDHKLLQTIDLKKKADIVVAKDGSGKYKKISDALKHVPEKSDKRIVIYVKKGIYYENVRVEKTKWNVMIIGDGMTATIVSGSLNFVDGTPTFSTATFAVFGKNFIARDMGFRNTAGPQKHQAVALMTSADQAVYYRCQIDAFQDTLYAHSVATVMTQAAWRFGNPLEKEKLVPTGLDPMPLARNLLSLEFPTLSFEGFPLESSADDPMVPMQGQQNTITAQGKTDPNMNTGISIQNCNISPFGNLSSVQTYLGRPWKNYSTTVFMQSTLGSFINPNGWLPWVGNSAPDTIFYAEFQNVGPGASTKNRVKWKGVKTITTKQASMFTVKAFLSGDKWIQASGAPFKSSM</sequence>
<keyword evidence="8" id="KW-0472">Membrane</keyword>
<keyword evidence="6" id="KW-0378">Hydrolase</keyword>
<dbReference type="Proteomes" id="UP001367508">
    <property type="component" value="Unassembled WGS sequence"/>
</dbReference>
<feature type="transmembrane region" description="Helical" evidence="8">
    <location>
        <begin position="28"/>
        <end position="51"/>
    </location>
</feature>
<reference evidence="10 11" key="1">
    <citation type="submission" date="2024-01" db="EMBL/GenBank/DDBJ databases">
        <title>The genomes of 5 underutilized Papilionoideae crops provide insights into root nodulation and disease resistanc.</title>
        <authorList>
            <person name="Jiang F."/>
        </authorList>
    </citation>
    <scope>NUCLEOTIDE SEQUENCE [LARGE SCALE GENOMIC DNA]</scope>
    <source>
        <strain evidence="10">LVBAO_FW01</strain>
        <tissue evidence="10">Leaves</tissue>
    </source>
</reference>
<dbReference type="InterPro" id="IPR011050">
    <property type="entry name" value="Pectin_lyase_fold/virulence"/>
</dbReference>
<evidence type="ECO:0000256" key="2">
    <source>
        <dbReference type="ARBA" id="ARBA00005184"/>
    </source>
</evidence>
<dbReference type="InterPro" id="IPR035513">
    <property type="entry name" value="Invertase/methylesterase_inhib"/>
</dbReference>
<keyword evidence="5" id="KW-0964">Secreted</keyword>
<dbReference type="AlphaFoldDB" id="A0AAN9KAQ5"/>
<evidence type="ECO:0000313" key="10">
    <source>
        <dbReference type="EMBL" id="KAK7314025.1"/>
    </source>
</evidence>
<evidence type="ECO:0000256" key="7">
    <source>
        <dbReference type="ARBA" id="ARBA00023085"/>
    </source>
</evidence>